<dbReference type="RefSeq" id="WP_165121415.1">
    <property type="nucleotide sequence ID" value="NZ_JAAKZG010000024.1"/>
</dbReference>
<evidence type="ECO:0000313" key="9">
    <source>
        <dbReference type="EMBL" id="NGN45041.1"/>
    </source>
</evidence>
<comment type="subcellular location">
    <subcellularLocation>
        <location evidence="1 7">Cell inner membrane</location>
        <topology evidence="1 7">Multi-pass membrane protein</topology>
    </subcellularLocation>
</comment>
<feature type="transmembrane region" description="Helical" evidence="7">
    <location>
        <begin position="170"/>
        <end position="197"/>
    </location>
</feature>
<organism evidence="9 10">
    <name type="scientific">Mesorhizobium zhangyense</name>
    <dbReference type="NCBI Taxonomy" id="1776730"/>
    <lineage>
        <taxon>Bacteria</taxon>
        <taxon>Pseudomonadati</taxon>
        <taxon>Pseudomonadota</taxon>
        <taxon>Alphaproteobacteria</taxon>
        <taxon>Hyphomicrobiales</taxon>
        <taxon>Phyllobacteriaceae</taxon>
        <taxon>Mesorhizobium</taxon>
    </lineage>
</organism>
<comment type="caution">
    <text evidence="7">Lacks conserved residue(s) required for the propagation of feature annotation.</text>
</comment>
<feature type="transmembrane region" description="Helical" evidence="7">
    <location>
        <begin position="395"/>
        <end position="415"/>
    </location>
</feature>
<dbReference type="NCBIfam" id="TIGR00786">
    <property type="entry name" value="dctM"/>
    <property type="match status" value="1"/>
</dbReference>
<evidence type="ECO:0000256" key="3">
    <source>
        <dbReference type="ARBA" id="ARBA00022519"/>
    </source>
</evidence>
<keyword evidence="6 7" id="KW-0472">Membrane</keyword>
<dbReference type="PIRSF" id="PIRSF006066">
    <property type="entry name" value="HI0050"/>
    <property type="match status" value="1"/>
</dbReference>
<dbReference type="PANTHER" id="PTHR33362">
    <property type="entry name" value="SIALIC ACID TRAP TRANSPORTER PERMEASE PROTEIN SIAT-RELATED"/>
    <property type="match status" value="1"/>
</dbReference>
<feature type="transmembrane region" description="Helical" evidence="7">
    <location>
        <begin position="306"/>
        <end position="328"/>
    </location>
</feature>
<dbReference type="GO" id="GO:0022857">
    <property type="term" value="F:transmembrane transporter activity"/>
    <property type="evidence" value="ECO:0007669"/>
    <property type="project" value="UniProtKB-UniRule"/>
</dbReference>
<dbReference type="InterPro" id="IPR010656">
    <property type="entry name" value="DctM"/>
</dbReference>
<dbReference type="Pfam" id="PF06808">
    <property type="entry name" value="DctM"/>
    <property type="match status" value="1"/>
</dbReference>
<protein>
    <recommendedName>
        <fullName evidence="7">TRAP transporter large permease protein</fullName>
    </recommendedName>
</protein>
<keyword evidence="7" id="KW-0813">Transport</keyword>
<evidence type="ECO:0000259" key="8">
    <source>
        <dbReference type="Pfam" id="PF06808"/>
    </source>
</evidence>
<feature type="transmembrane region" description="Helical" evidence="7">
    <location>
        <begin position="335"/>
        <end position="354"/>
    </location>
</feature>
<reference evidence="9 10" key="1">
    <citation type="submission" date="2020-02" db="EMBL/GenBank/DDBJ databases">
        <title>Genome sequence of the type strain CGMCC 1.15528 of Mesorhizobium zhangyense.</title>
        <authorList>
            <person name="Gao J."/>
            <person name="Sun J."/>
        </authorList>
    </citation>
    <scope>NUCLEOTIDE SEQUENCE [LARGE SCALE GENOMIC DNA]</scope>
    <source>
        <strain evidence="9 10">CGMCC 1.15528</strain>
    </source>
</reference>
<name>A0A7C9RBK0_9HYPH</name>
<keyword evidence="5 7" id="KW-1133">Transmembrane helix</keyword>
<proteinExistence type="inferred from homology"/>
<evidence type="ECO:0000256" key="6">
    <source>
        <dbReference type="ARBA" id="ARBA00023136"/>
    </source>
</evidence>
<comment type="caution">
    <text evidence="9">The sequence shown here is derived from an EMBL/GenBank/DDBJ whole genome shotgun (WGS) entry which is preliminary data.</text>
</comment>
<evidence type="ECO:0000256" key="5">
    <source>
        <dbReference type="ARBA" id="ARBA00022989"/>
    </source>
</evidence>
<keyword evidence="2" id="KW-1003">Cell membrane</keyword>
<feature type="transmembrane region" description="Helical" evidence="7">
    <location>
        <begin position="360"/>
        <end position="383"/>
    </location>
</feature>
<dbReference type="GO" id="GO:0005886">
    <property type="term" value="C:plasma membrane"/>
    <property type="evidence" value="ECO:0007669"/>
    <property type="project" value="UniProtKB-SubCell"/>
</dbReference>
<keyword evidence="3 7" id="KW-0997">Cell inner membrane</keyword>
<dbReference type="AlphaFoldDB" id="A0A7C9RBK0"/>
<evidence type="ECO:0000313" key="10">
    <source>
        <dbReference type="Proteomes" id="UP000481252"/>
    </source>
</evidence>
<dbReference type="Proteomes" id="UP000481252">
    <property type="component" value="Unassembled WGS sequence"/>
</dbReference>
<evidence type="ECO:0000256" key="7">
    <source>
        <dbReference type="RuleBase" id="RU369079"/>
    </source>
</evidence>
<feature type="transmembrane region" description="Helical" evidence="7">
    <location>
        <begin position="104"/>
        <end position="125"/>
    </location>
</feature>
<sequence>MTVITLTVFLAFAILLVLNVPVAIAMTLGPLLAILMDGRVPADIVAQRMVASLDSFTLLAIPLFILAGELMGSSSITQRLIDLATVLIGRLRGGLAHVTILASVFMSGISGSAMADAATLGKVMVPAMRKAGYGDEFSVAITASAATMGPIIPPSIIMIVYATMVSGVSIASLFLAGILPGLMIAAALMITSSIIAHRMGFARSPKRERGELWRAFKRAALPLLLPLVIFRGIAVGAFTATEAGAIASIFALVLALIYRDLTWARLYKAFSNAALSSAAILLVIAPASILSWILAIDQFPVSLVSAIQAISSSAVIMMLVVIVIVTLLGLALDGLAILIILVPVMAPVATALGVDQIQLALVVILCVMVGGITPPVGVLLYVAKTAGGVKHMVEGRLVWLLCGVLTLVPVIVAFWPPLTLWLPGVLK</sequence>
<dbReference type="EMBL" id="JAAKZG010000024">
    <property type="protein sequence ID" value="NGN45041.1"/>
    <property type="molecule type" value="Genomic_DNA"/>
</dbReference>
<accession>A0A7C9RBK0</accession>
<comment type="function">
    <text evidence="7">Part of the tripartite ATP-independent periplasmic (TRAP) transport system.</text>
</comment>
<gene>
    <name evidence="9" type="ORF">G6N74_28705</name>
</gene>
<feature type="transmembrane region" description="Helical" evidence="7">
    <location>
        <begin position="273"/>
        <end position="294"/>
    </location>
</feature>
<feature type="domain" description="TRAP C4-dicarboxylate transport system permease DctM subunit" evidence="8">
    <location>
        <begin position="9"/>
        <end position="416"/>
    </location>
</feature>
<dbReference type="InterPro" id="IPR004681">
    <property type="entry name" value="TRAP_DctM"/>
</dbReference>
<comment type="subunit">
    <text evidence="7">The complex comprises the extracytoplasmic solute receptor protein and the two transmembrane proteins.</text>
</comment>
<evidence type="ECO:0000256" key="1">
    <source>
        <dbReference type="ARBA" id="ARBA00004429"/>
    </source>
</evidence>
<feature type="transmembrane region" description="Helical" evidence="7">
    <location>
        <begin position="49"/>
        <end position="68"/>
    </location>
</feature>
<evidence type="ECO:0000256" key="4">
    <source>
        <dbReference type="ARBA" id="ARBA00022692"/>
    </source>
</evidence>
<keyword evidence="10" id="KW-1185">Reference proteome</keyword>
<feature type="transmembrane region" description="Helical" evidence="7">
    <location>
        <begin position="137"/>
        <end position="164"/>
    </location>
</feature>
<comment type="similarity">
    <text evidence="7">Belongs to the TRAP transporter large permease family.</text>
</comment>
<keyword evidence="4 7" id="KW-0812">Transmembrane</keyword>
<evidence type="ECO:0000256" key="2">
    <source>
        <dbReference type="ARBA" id="ARBA00022475"/>
    </source>
</evidence>